<proteinExistence type="inferred from homology"/>
<dbReference type="AlphaFoldDB" id="A0A3B0SH37"/>
<sequence>MSEHSIAPPEPDEEPDEMEASRAPLLEHLVELRTRLIHSFLAILLAFGVCFFFAQDIYNFLLDPFLLAAKNARAANDADLELSLIFTGPLEFFFAKMKLALFGALLVAFPFLAFQIYRFVAPGLYHNERGAFFPFLIASPVLFFAGASFVYYVMLPMVMRFAFHQEQAANAGQVAIQLLPRVSEYLSLVTTLILAFGFSFQLPVILSLLGRVGIVSSAGLRKGRKYAVVGILAFAAFFTPPDVISQFLLGIPVFLLYEISIWSVRLIEKKRAETDEEEDAAASV</sequence>
<evidence type="ECO:0000256" key="3">
    <source>
        <dbReference type="ARBA" id="ARBA00022989"/>
    </source>
</evidence>
<feature type="transmembrane region" description="Helical" evidence="5">
    <location>
        <begin position="99"/>
        <end position="120"/>
    </location>
</feature>
<keyword evidence="3 5" id="KW-1133">Transmembrane helix</keyword>
<dbReference type="PANTHER" id="PTHR30371">
    <property type="entry name" value="SEC-INDEPENDENT PROTEIN TRANSLOCASE PROTEIN TATC"/>
    <property type="match status" value="1"/>
</dbReference>
<feature type="transmembrane region" description="Helical" evidence="5">
    <location>
        <begin position="226"/>
        <end position="241"/>
    </location>
</feature>
<evidence type="ECO:0000313" key="6">
    <source>
        <dbReference type="EMBL" id="VAW00297.1"/>
    </source>
</evidence>
<dbReference type="EMBL" id="UOEE01000292">
    <property type="protein sequence ID" value="VAW00297.1"/>
    <property type="molecule type" value="Genomic_DNA"/>
</dbReference>
<keyword evidence="4 5" id="KW-0472">Membrane</keyword>
<keyword evidence="2 5" id="KW-0812">Transmembrane</keyword>
<evidence type="ECO:0000256" key="1">
    <source>
        <dbReference type="ARBA" id="ARBA00004141"/>
    </source>
</evidence>
<dbReference type="InterPro" id="IPR019820">
    <property type="entry name" value="Sec-indep_translocase_CS"/>
</dbReference>
<evidence type="ECO:0000256" key="2">
    <source>
        <dbReference type="ARBA" id="ARBA00022692"/>
    </source>
</evidence>
<dbReference type="PRINTS" id="PR01840">
    <property type="entry name" value="TATCFAMILY"/>
</dbReference>
<accession>A0A3B0SH37</accession>
<dbReference type="HAMAP" id="MF_00902">
    <property type="entry name" value="TatC"/>
    <property type="match status" value="1"/>
</dbReference>
<organism evidence="6">
    <name type="scientific">hydrothermal vent metagenome</name>
    <dbReference type="NCBI Taxonomy" id="652676"/>
    <lineage>
        <taxon>unclassified sequences</taxon>
        <taxon>metagenomes</taxon>
        <taxon>ecological metagenomes</taxon>
    </lineage>
</organism>
<feature type="transmembrane region" description="Helical" evidence="5">
    <location>
        <begin position="36"/>
        <end position="54"/>
    </location>
</feature>
<dbReference type="Pfam" id="PF00902">
    <property type="entry name" value="TatC"/>
    <property type="match status" value="1"/>
</dbReference>
<evidence type="ECO:0000256" key="4">
    <source>
        <dbReference type="ARBA" id="ARBA00023136"/>
    </source>
</evidence>
<reference evidence="6" key="1">
    <citation type="submission" date="2018-06" db="EMBL/GenBank/DDBJ databases">
        <authorList>
            <person name="Zhirakovskaya E."/>
        </authorList>
    </citation>
    <scope>NUCLEOTIDE SEQUENCE</scope>
</reference>
<dbReference type="GO" id="GO:0009977">
    <property type="term" value="F:proton motive force dependent protein transmembrane transporter activity"/>
    <property type="evidence" value="ECO:0007669"/>
    <property type="project" value="TreeGrafter"/>
</dbReference>
<dbReference type="PROSITE" id="PS01218">
    <property type="entry name" value="TATC"/>
    <property type="match status" value="1"/>
</dbReference>
<gene>
    <name evidence="6" type="ORF">MNBD_ALPHA06-1360</name>
</gene>
<dbReference type="GO" id="GO:0033281">
    <property type="term" value="C:TAT protein transport complex"/>
    <property type="evidence" value="ECO:0007669"/>
    <property type="project" value="TreeGrafter"/>
</dbReference>
<name>A0A3B0SH37_9ZZZZ</name>
<protein>
    <submittedName>
        <fullName evidence="6">Twin-arginine translocation protein TatC</fullName>
    </submittedName>
</protein>
<comment type="subcellular location">
    <subcellularLocation>
        <location evidence="1">Membrane</location>
        <topology evidence="1">Multi-pass membrane protein</topology>
    </subcellularLocation>
</comment>
<dbReference type="NCBIfam" id="TIGR00945">
    <property type="entry name" value="tatC"/>
    <property type="match status" value="1"/>
</dbReference>
<dbReference type="GO" id="GO:0043953">
    <property type="term" value="P:protein transport by the Tat complex"/>
    <property type="evidence" value="ECO:0007669"/>
    <property type="project" value="TreeGrafter"/>
</dbReference>
<dbReference type="GO" id="GO:0065002">
    <property type="term" value="P:intracellular protein transmembrane transport"/>
    <property type="evidence" value="ECO:0007669"/>
    <property type="project" value="TreeGrafter"/>
</dbReference>
<feature type="transmembrane region" description="Helical" evidence="5">
    <location>
        <begin position="132"/>
        <end position="154"/>
    </location>
</feature>
<feature type="transmembrane region" description="Helical" evidence="5">
    <location>
        <begin position="247"/>
        <end position="267"/>
    </location>
</feature>
<dbReference type="InterPro" id="IPR002033">
    <property type="entry name" value="TatC"/>
</dbReference>
<feature type="transmembrane region" description="Helical" evidence="5">
    <location>
        <begin position="188"/>
        <end position="214"/>
    </location>
</feature>
<evidence type="ECO:0000256" key="5">
    <source>
        <dbReference type="SAM" id="Phobius"/>
    </source>
</evidence>
<dbReference type="PANTHER" id="PTHR30371:SF0">
    <property type="entry name" value="SEC-INDEPENDENT PROTEIN TRANSLOCASE PROTEIN TATC, CHLOROPLASTIC-RELATED"/>
    <property type="match status" value="1"/>
</dbReference>